<sequence length="279" mass="29990">MSGRFTTSDGLSLAYEDDGGAGTPLLCLAGLTRNARDFDDLAAVRPDGVRMVRLTARGREPSDYDPDPAHYQLPVEARDAVELLDHLRIDRAVIVGTSRGGLIALLLAATAKPRLAGVLLNDIGPEINPAGLQRIADYVGVTPAVRTLDEAAAALLLQNRAAFPKMRHADWRRLAERWFRIEADGLGLRYDPALAQPLRAGGAQPVPDMWPLFDALAGVPLACVRGAHSDILSAATLAAMQARRPDMIAAIVPDRGHVPFLDEPEALRALQQLLAKVRG</sequence>
<dbReference type="PANTHER" id="PTHR43798:SF31">
    <property type="entry name" value="AB HYDROLASE SUPERFAMILY PROTEIN YCLE"/>
    <property type="match status" value="1"/>
</dbReference>
<keyword evidence="1 3" id="KW-0378">Hydrolase</keyword>
<reference evidence="3 4" key="1">
    <citation type="submission" date="2019-10" db="EMBL/GenBank/DDBJ databases">
        <title>Cognatihalovulum marinum gen. nov. sp. nov., a new member of the family Rhodobacteraceae isolated from deep seawater of the Northwest Indian Ocean.</title>
        <authorList>
            <person name="Ruan C."/>
            <person name="Wang J."/>
            <person name="Zheng X."/>
            <person name="Song L."/>
            <person name="Zhu Y."/>
            <person name="Huang Y."/>
            <person name="Lu Z."/>
            <person name="Du W."/>
            <person name="Huang L."/>
            <person name="Dai X."/>
        </authorList>
    </citation>
    <scope>NUCLEOTIDE SEQUENCE [LARGE SCALE GENOMIC DNA]</scope>
    <source>
        <strain evidence="3 4">2CG4</strain>
    </source>
</reference>
<dbReference type="InterPro" id="IPR000073">
    <property type="entry name" value="AB_hydrolase_1"/>
</dbReference>
<organism evidence="3 4">
    <name type="scientific">Halovulum marinum</name>
    <dbReference type="NCBI Taxonomy" id="2662447"/>
    <lineage>
        <taxon>Bacteria</taxon>
        <taxon>Pseudomonadati</taxon>
        <taxon>Pseudomonadota</taxon>
        <taxon>Alphaproteobacteria</taxon>
        <taxon>Rhodobacterales</taxon>
        <taxon>Paracoccaceae</taxon>
        <taxon>Halovulum</taxon>
    </lineage>
</organism>
<dbReference type="SUPFAM" id="SSF53474">
    <property type="entry name" value="alpha/beta-Hydrolases"/>
    <property type="match status" value="1"/>
</dbReference>
<dbReference type="RefSeq" id="WP_325063375.1">
    <property type="nucleotide sequence ID" value="NZ_WIND01000074.1"/>
</dbReference>
<dbReference type="GO" id="GO:0016020">
    <property type="term" value="C:membrane"/>
    <property type="evidence" value="ECO:0007669"/>
    <property type="project" value="TreeGrafter"/>
</dbReference>
<keyword evidence="4" id="KW-1185">Reference proteome</keyword>
<evidence type="ECO:0000256" key="1">
    <source>
        <dbReference type="ARBA" id="ARBA00022801"/>
    </source>
</evidence>
<dbReference type="InterPro" id="IPR029058">
    <property type="entry name" value="AB_hydrolase_fold"/>
</dbReference>
<dbReference type="Gene3D" id="3.40.50.1820">
    <property type="entry name" value="alpha/beta hydrolase"/>
    <property type="match status" value="1"/>
</dbReference>
<name>A0A6L5Z6V8_9RHOB</name>
<gene>
    <name evidence="3" type="ORF">GE300_22435</name>
</gene>
<feature type="domain" description="AB hydrolase-1" evidence="2">
    <location>
        <begin position="25"/>
        <end position="269"/>
    </location>
</feature>
<evidence type="ECO:0000313" key="3">
    <source>
        <dbReference type="EMBL" id="MSU92291.1"/>
    </source>
</evidence>
<comment type="caution">
    <text evidence="3">The sequence shown here is derived from an EMBL/GenBank/DDBJ whole genome shotgun (WGS) entry which is preliminary data.</text>
</comment>
<dbReference type="GO" id="GO:0016787">
    <property type="term" value="F:hydrolase activity"/>
    <property type="evidence" value="ECO:0007669"/>
    <property type="project" value="UniProtKB-KW"/>
</dbReference>
<dbReference type="Proteomes" id="UP000474957">
    <property type="component" value="Unassembled WGS sequence"/>
</dbReference>
<evidence type="ECO:0000259" key="2">
    <source>
        <dbReference type="Pfam" id="PF12697"/>
    </source>
</evidence>
<dbReference type="AlphaFoldDB" id="A0A6L5Z6V8"/>
<dbReference type="PANTHER" id="PTHR43798">
    <property type="entry name" value="MONOACYLGLYCEROL LIPASE"/>
    <property type="match status" value="1"/>
</dbReference>
<protein>
    <submittedName>
        <fullName evidence="3">Alpha/beta fold hydrolase</fullName>
    </submittedName>
</protein>
<dbReference type="InterPro" id="IPR050266">
    <property type="entry name" value="AB_hydrolase_sf"/>
</dbReference>
<dbReference type="EMBL" id="WIND01000074">
    <property type="protein sequence ID" value="MSU92291.1"/>
    <property type="molecule type" value="Genomic_DNA"/>
</dbReference>
<dbReference type="Pfam" id="PF12697">
    <property type="entry name" value="Abhydrolase_6"/>
    <property type="match status" value="1"/>
</dbReference>
<evidence type="ECO:0000313" key="4">
    <source>
        <dbReference type="Proteomes" id="UP000474957"/>
    </source>
</evidence>
<proteinExistence type="predicted"/>
<accession>A0A6L5Z6V8</accession>